<organism evidence="3">
    <name type="scientific">plant metagenome</name>
    <dbReference type="NCBI Taxonomy" id="1297885"/>
    <lineage>
        <taxon>unclassified sequences</taxon>
        <taxon>metagenomes</taxon>
        <taxon>organismal metagenomes</taxon>
    </lineage>
</organism>
<dbReference type="GO" id="GO:0044877">
    <property type="term" value="F:protein-containing complex binding"/>
    <property type="evidence" value="ECO:0007669"/>
    <property type="project" value="TreeGrafter"/>
</dbReference>
<evidence type="ECO:0000313" key="3">
    <source>
        <dbReference type="EMBL" id="VFR54814.1"/>
    </source>
</evidence>
<dbReference type="EMBL" id="CAADIK010000035">
    <property type="protein sequence ID" value="VFR73582.1"/>
    <property type="molecule type" value="Genomic_DNA"/>
</dbReference>
<protein>
    <submittedName>
        <fullName evidence="3">NAD-dependent epimerase/dehydratase</fullName>
    </submittedName>
</protein>
<dbReference type="Gene3D" id="3.40.50.720">
    <property type="entry name" value="NAD(P)-binding Rossmann-like Domain"/>
    <property type="match status" value="1"/>
</dbReference>
<dbReference type="EMBL" id="CAADIZ010000027">
    <property type="protein sequence ID" value="VFS24165.1"/>
    <property type="molecule type" value="Genomic_DNA"/>
</dbReference>
<dbReference type="SUPFAM" id="SSF51735">
    <property type="entry name" value="NAD(P)-binding Rossmann-fold domains"/>
    <property type="match status" value="1"/>
</dbReference>
<proteinExistence type="predicted"/>
<dbReference type="AlphaFoldDB" id="A0A484RWW9"/>
<dbReference type="Pfam" id="PF01370">
    <property type="entry name" value="Epimerase"/>
    <property type="match status" value="1"/>
</dbReference>
<dbReference type="PANTHER" id="PTHR12126:SF11">
    <property type="entry name" value="NADH DEHYDROGENASE [UBIQUINONE] 1 ALPHA SUBCOMPLEX SUBUNIT 9, MITOCHONDRIAL"/>
    <property type="match status" value="1"/>
</dbReference>
<evidence type="ECO:0000313" key="5">
    <source>
        <dbReference type="EMBL" id="VFR88311.1"/>
    </source>
</evidence>
<evidence type="ECO:0000313" key="7">
    <source>
        <dbReference type="EMBL" id="VFS24165.1"/>
    </source>
</evidence>
<sequence>MRILILGGTGFIGRHLVARLSAAGHALTLPTRRLAHGRDLLVHPTATVLEADIHDEAVIERLLPGHDAVINLVGILHSQRGKPYGADFERVHVLLPRRVAYACRTHGIGRFLHVSALGASPTAPSMYLRSKGDGETAIRAAFQSPGAGSFTLMRPSVVFGPDDNFLNLFGRLARWFPVLPVGGAKARMQPVYVEDLVLAMQAALTLPAAADATYEVVGPHVYTLGELVSLAAAAAGHPRPVIALPDALARAQAMFFECLPGDPLVSRDNLDSLTVDNVATRPLSAELGVVPTPLEGVLARADLAARASDRRQRP</sequence>
<dbReference type="PANTHER" id="PTHR12126">
    <property type="entry name" value="NADH-UBIQUINONE OXIDOREDUCTASE 39 KDA SUBUNIT-RELATED"/>
    <property type="match status" value="1"/>
</dbReference>
<name>A0A484RWW9_9ZZZZ</name>
<reference evidence="3" key="1">
    <citation type="submission" date="2019-03" db="EMBL/GenBank/DDBJ databases">
        <authorList>
            <person name="Danneels B."/>
        </authorList>
    </citation>
    <scope>NUCLEOTIDE SEQUENCE</scope>
</reference>
<dbReference type="EMBL" id="CAADHY010000005">
    <property type="protein sequence ID" value="VFR16247.1"/>
    <property type="molecule type" value="Genomic_DNA"/>
</dbReference>
<dbReference type="InterPro" id="IPR051207">
    <property type="entry name" value="ComplexI_NDUFA9_subunit"/>
</dbReference>
<dbReference type="InterPro" id="IPR036291">
    <property type="entry name" value="NAD(P)-bd_dom_sf"/>
</dbReference>
<dbReference type="EMBL" id="CAADIP010000023">
    <property type="protein sequence ID" value="VFR88311.1"/>
    <property type="molecule type" value="Genomic_DNA"/>
</dbReference>
<dbReference type="EMBL" id="CAADIO010000028">
    <property type="protein sequence ID" value="VFR92635.1"/>
    <property type="molecule type" value="Genomic_DNA"/>
</dbReference>
<dbReference type="EMBL" id="CAADII010000037">
    <property type="protein sequence ID" value="VFR54814.1"/>
    <property type="molecule type" value="Genomic_DNA"/>
</dbReference>
<accession>A0A484RWW9</accession>
<gene>
    <name evidence="2" type="ORF">AMP9_1094</name>
    <name evidence="3" type="ORF">BRI6_1133</name>
    <name evidence="4" type="ORF">BRI9_1187</name>
    <name evidence="5" type="ORF">IVO3_1184</name>
    <name evidence="6" type="ORF">RAN3_1013</name>
    <name evidence="7" type="ORF">RAN7_1123</name>
</gene>
<dbReference type="InterPro" id="IPR001509">
    <property type="entry name" value="Epimerase_deHydtase"/>
</dbReference>
<evidence type="ECO:0000313" key="6">
    <source>
        <dbReference type="EMBL" id="VFR92635.1"/>
    </source>
</evidence>
<evidence type="ECO:0000313" key="2">
    <source>
        <dbReference type="EMBL" id="VFR16247.1"/>
    </source>
</evidence>
<evidence type="ECO:0000313" key="4">
    <source>
        <dbReference type="EMBL" id="VFR73582.1"/>
    </source>
</evidence>
<feature type="domain" description="NAD-dependent epimerase/dehydratase" evidence="1">
    <location>
        <begin position="3"/>
        <end position="212"/>
    </location>
</feature>
<evidence type="ECO:0000259" key="1">
    <source>
        <dbReference type="Pfam" id="PF01370"/>
    </source>
</evidence>
<dbReference type="CDD" id="cd05271">
    <property type="entry name" value="NDUFA9_like_SDR_a"/>
    <property type="match status" value="1"/>
</dbReference>